<sequence length="128" mass="13925">MTPVPCGSLMCLCRGSTPGSSDALRRNNGRAQSSARLCEASLELTVILFFFSKLTRARNGGVTLQTEGRGQRAADALLQAEHCKLEIQRRSSVKNKSPLHGKHAGVVEGIVHNETKRSIRIHLKFNGS</sequence>
<protein>
    <submittedName>
        <fullName evidence="1">Uncharacterized protein</fullName>
    </submittedName>
</protein>
<dbReference type="EMBL" id="CM055731">
    <property type="protein sequence ID" value="KAJ8012820.1"/>
    <property type="molecule type" value="Genomic_DNA"/>
</dbReference>
<organism evidence="1 2">
    <name type="scientific">Dallia pectoralis</name>
    <name type="common">Alaska blackfish</name>
    <dbReference type="NCBI Taxonomy" id="75939"/>
    <lineage>
        <taxon>Eukaryota</taxon>
        <taxon>Metazoa</taxon>
        <taxon>Chordata</taxon>
        <taxon>Craniata</taxon>
        <taxon>Vertebrata</taxon>
        <taxon>Euteleostomi</taxon>
        <taxon>Actinopterygii</taxon>
        <taxon>Neopterygii</taxon>
        <taxon>Teleostei</taxon>
        <taxon>Protacanthopterygii</taxon>
        <taxon>Esociformes</taxon>
        <taxon>Umbridae</taxon>
        <taxon>Dallia</taxon>
    </lineage>
</organism>
<evidence type="ECO:0000313" key="2">
    <source>
        <dbReference type="Proteomes" id="UP001157502"/>
    </source>
</evidence>
<evidence type="ECO:0000313" key="1">
    <source>
        <dbReference type="EMBL" id="KAJ8012820.1"/>
    </source>
</evidence>
<dbReference type="Proteomes" id="UP001157502">
    <property type="component" value="Chromosome 4"/>
</dbReference>
<accession>A0ACC2HAV1</accession>
<comment type="caution">
    <text evidence="1">The sequence shown here is derived from an EMBL/GenBank/DDBJ whole genome shotgun (WGS) entry which is preliminary data.</text>
</comment>
<reference evidence="1" key="1">
    <citation type="submission" date="2021-05" db="EMBL/GenBank/DDBJ databases">
        <authorList>
            <person name="Pan Q."/>
            <person name="Jouanno E."/>
            <person name="Zahm M."/>
            <person name="Klopp C."/>
            <person name="Cabau C."/>
            <person name="Louis A."/>
            <person name="Berthelot C."/>
            <person name="Parey E."/>
            <person name="Roest Crollius H."/>
            <person name="Montfort J."/>
            <person name="Robinson-Rechavi M."/>
            <person name="Bouchez O."/>
            <person name="Lampietro C."/>
            <person name="Lopez Roques C."/>
            <person name="Donnadieu C."/>
            <person name="Postlethwait J."/>
            <person name="Bobe J."/>
            <person name="Dillon D."/>
            <person name="Chandos A."/>
            <person name="von Hippel F."/>
            <person name="Guiguen Y."/>
        </authorList>
    </citation>
    <scope>NUCLEOTIDE SEQUENCE</scope>
    <source>
        <strain evidence="1">YG-Jan2019</strain>
    </source>
</reference>
<gene>
    <name evidence="1" type="ORF">DPEC_G00046840</name>
</gene>
<name>A0ACC2HAV1_DALPE</name>
<keyword evidence="2" id="KW-1185">Reference proteome</keyword>
<proteinExistence type="predicted"/>